<organism evidence="1 2">
    <name type="scientific">Methanolapillus africanus</name>
    <dbReference type="NCBI Taxonomy" id="3028297"/>
    <lineage>
        <taxon>Archaea</taxon>
        <taxon>Methanobacteriati</taxon>
        <taxon>Methanobacteriota</taxon>
        <taxon>Stenosarchaea group</taxon>
        <taxon>Methanomicrobia</taxon>
        <taxon>Methanosarcinales</taxon>
        <taxon>Methanosarcinaceae</taxon>
        <taxon>Methanolapillus</taxon>
    </lineage>
</organism>
<accession>A0AAE4MHQ7</accession>
<evidence type="ECO:0000313" key="1">
    <source>
        <dbReference type="EMBL" id="MDV0446384.1"/>
    </source>
</evidence>
<evidence type="ECO:0000313" key="2">
    <source>
        <dbReference type="Proteomes" id="UP001271789"/>
    </source>
</evidence>
<protein>
    <recommendedName>
        <fullName evidence="3">DUF4367 domain-containing protein</fullName>
    </recommendedName>
</protein>
<proteinExistence type="predicted"/>
<reference evidence="1" key="1">
    <citation type="submission" date="2023-06" db="EMBL/GenBank/DDBJ databases">
        <title>Genome sequence of Methanosarcinaceae archaeon Ag5.</title>
        <authorList>
            <person name="Protasov E."/>
            <person name="Platt K."/>
            <person name="Poehlein A."/>
            <person name="Daniel R."/>
            <person name="Brune A."/>
        </authorList>
    </citation>
    <scope>NUCLEOTIDE SEQUENCE</scope>
    <source>
        <strain evidence="1">Ag5</strain>
    </source>
</reference>
<dbReference type="Proteomes" id="UP001271789">
    <property type="component" value="Unassembled WGS sequence"/>
</dbReference>
<sequence length="193" mass="20770">MKMNKRNIFSILLVLLALAVAVSAAGCTDTDNNTTPNGTNGTNNTTNMTINQSIVVVDPVPAGFTLQSEGRVVYSNEETSINDKLIGYQAYYQYNNSTTGAYLTVFECANATAANGYVQEMIDDNNAKYGNDSNVTTITVNGHNATLITRTVTDSANPTRYDIFWAKDNLVVLVNGPMSDLTAMESLANASKL</sequence>
<name>A0AAE4MHQ7_9EURY</name>
<dbReference type="EMBL" id="JAWDKD010000003">
    <property type="protein sequence ID" value="MDV0446384.1"/>
    <property type="molecule type" value="Genomic_DNA"/>
</dbReference>
<keyword evidence="2" id="KW-1185">Reference proteome</keyword>
<dbReference type="PROSITE" id="PS51257">
    <property type="entry name" value="PROKAR_LIPOPROTEIN"/>
    <property type="match status" value="1"/>
</dbReference>
<dbReference type="AlphaFoldDB" id="A0AAE4MHQ7"/>
<comment type="caution">
    <text evidence="1">The sequence shown here is derived from an EMBL/GenBank/DDBJ whole genome shotgun (WGS) entry which is preliminary data.</text>
</comment>
<gene>
    <name evidence="1" type="ORF">MsAg5_02170</name>
</gene>
<dbReference type="RefSeq" id="WP_338098768.1">
    <property type="nucleotide sequence ID" value="NZ_JAWDKD010000003.1"/>
</dbReference>
<evidence type="ECO:0008006" key="3">
    <source>
        <dbReference type="Google" id="ProtNLM"/>
    </source>
</evidence>